<reference evidence="20 21" key="2">
    <citation type="journal article" date="2011" name="J. Bacteriol.">
        <title>Genome Sequence of Kosmotoga olearia Strain TBF 19.5.1, a Thermophilic Bacterium with a Wide Growth Temperature Range, Isolated from the Troll B Oil Platform in the North Sea.</title>
        <authorList>
            <person name="Swithers K.S."/>
            <person name="Dipippo J.L."/>
            <person name="Bruce D.C."/>
            <person name="Detter C."/>
            <person name="Tapia R."/>
            <person name="Han S."/>
            <person name="Goodwin L.A."/>
            <person name="Han J."/>
            <person name="Woyke T."/>
            <person name="Pitluck S."/>
            <person name="Pennacchio L."/>
            <person name="Nolan M."/>
            <person name="Mikhailova N."/>
            <person name="Land M.L."/>
            <person name="Nesbo C.L."/>
            <person name="Gogarten J.P."/>
            <person name="Noll K.M."/>
        </authorList>
    </citation>
    <scope>NUCLEOTIDE SEQUENCE [LARGE SCALE GENOMIC DNA]</scope>
    <source>
        <strain evidence="21">ATCC BAA-1733 / DSM 21960 / TBF 19.5.1</strain>
    </source>
</reference>
<keyword evidence="12 15" id="KW-0648">Protein biosynthesis</keyword>
<dbReference type="Pfam" id="PF17759">
    <property type="entry name" value="tRNA_synthFbeta"/>
    <property type="match status" value="1"/>
</dbReference>
<name>C5CIN9_KOSOT</name>
<dbReference type="SUPFAM" id="SSF54991">
    <property type="entry name" value="Anticodon-binding domain of PheRS"/>
    <property type="match status" value="1"/>
</dbReference>
<dbReference type="InterPro" id="IPR045060">
    <property type="entry name" value="Phe-tRNA-ligase_IIc_bsu"/>
</dbReference>
<dbReference type="InterPro" id="IPR004532">
    <property type="entry name" value="Phe-tRNA-ligase_IIc_bsu_bact"/>
</dbReference>
<dbReference type="InterPro" id="IPR005147">
    <property type="entry name" value="tRNA_synthase_B5-dom"/>
</dbReference>
<evidence type="ECO:0000256" key="14">
    <source>
        <dbReference type="ARBA" id="ARBA00049255"/>
    </source>
</evidence>
<dbReference type="HOGENOM" id="CLU_016891_0_0_0"/>
<evidence type="ECO:0000313" key="21">
    <source>
        <dbReference type="Proteomes" id="UP000002382"/>
    </source>
</evidence>
<comment type="subcellular location">
    <subcellularLocation>
        <location evidence="1 15">Cytoplasm</location>
    </subcellularLocation>
</comment>
<evidence type="ECO:0000256" key="8">
    <source>
        <dbReference type="ARBA" id="ARBA00022741"/>
    </source>
</evidence>
<comment type="catalytic activity">
    <reaction evidence="14 15">
        <text>tRNA(Phe) + L-phenylalanine + ATP = L-phenylalanyl-tRNA(Phe) + AMP + diphosphate + H(+)</text>
        <dbReference type="Rhea" id="RHEA:19413"/>
        <dbReference type="Rhea" id="RHEA-COMP:9668"/>
        <dbReference type="Rhea" id="RHEA-COMP:9699"/>
        <dbReference type="ChEBI" id="CHEBI:15378"/>
        <dbReference type="ChEBI" id="CHEBI:30616"/>
        <dbReference type="ChEBI" id="CHEBI:33019"/>
        <dbReference type="ChEBI" id="CHEBI:58095"/>
        <dbReference type="ChEBI" id="CHEBI:78442"/>
        <dbReference type="ChEBI" id="CHEBI:78531"/>
        <dbReference type="ChEBI" id="CHEBI:456215"/>
        <dbReference type="EC" id="6.1.1.20"/>
    </reaction>
</comment>
<dbReference type="NCBIfam" id="TIGR00472">
    <property type="entry name" value="pheT_bact"/>
    <property type="match status" value="1"/>
</dbReference>
<accession>C5CIN9</accession>
<dbReference type="InterPro" id="IPR005121">
    <property type="entry name" value="Fdx_antiC-bd"/>
</dbReference>
<dbReference type="KEGG" id="kol:Kole_2145"/>
<dbReference type="Pfam" id="PF03483">
    <property type="entry name" value="B3_4"/>
    <property type="match status" value="1"/>
</dbReference>
<dbReference type="PANTHER" id="PTHR10947:SF0">
    <property type="entry name" value="PHENYLALANINE--TRNA LIGASE BETA SUBUNIT"/>
    <property type="match status" value="1"/>
</dbReference>
<evidence type="ECO:0000256" key="15">
    <source>
        <dbReference type="HAMAP-Rule" id="MF_00283"/>
    </source>
</evidence>
<dbReference type="PROSITE" id="PS50886">
    <property type="entry name" value="TRBD"/>
    <property type="match status" value="1"/>
</dbReference>
<dbReference type="Pfam" id="PF01588">
    <property type="entry name" value="tRNA_bind"/>
    <property type="match status" value="1"/>
</dbReference>
<dbReference type="GO" id="GO:0004826">
    <property type="term" value="F:phenylalanine-tRNA ligase activity"/>
    <property type="evidence" value="ECO:0007669"/>
    <property type="project" value="UniProtKB-UniRule"/>
</dbReference>
<evidence type="ECO:0000256" key="13">
    <source>
        <dbReference type="ARBA" id="ARBA00023146"/>
    </source>
</evidence>
<dbReference type="InterPro" id="IPR036690">
    <property type="entry name" value="Fdx_antiC-bd_sf"/>
</dbReference>
<feature type="binding site" evidence="15">
    <location>
        <position position="459"/>
    </location>
    <ligand>
        <name>Mg(2+)</name>
        <dbReference type="ChEBI" id="CHEBI:18420"/>
        <note>shared with alpha subunit</note>
    </ligand>
</feature>
<dbReference type="GO" id="GO:0006432">
    <property type="term" value="P:phenylalanyl-tRNA aminoacylation"/>
    <property type="evidence" value="ECO:0007669"/>
    <property type="project" value="UniProtKB-UniRule"/>
</dbReference>
<keyword evidence="13 15" id="KW-0030">Aminoacyl-tRNA synthetase</keyword>
<gene>
    <name evidence="15" type="primary">pheT</name>
    <name evidence="20" type="ordered locus">Kole_2145</name>
</gene>
<dbReference type="AlphaFoldDB" id="C5CIN9"/>
<keyword evidence="10 15" id="KW-0460">Magnesium</keyword>
<evidence type="ECO:0000256" key="2">
    <source>
        <dbReference type="ARBA" id="ARBA00008653"/>
    </source>
</evidence>
<dbReference type="PROSITE" id="PS51447">
    <property type="entry name" value="FDX_ACB"/>
    <property type="match status" value="1"/>
</dbReference>
<protein>
    <recommendedName>
        <fullName evidence="15">Phenylalanine--tRNA ligase beta subunit</fullName>
        <ecNumber evidence="15">6.1.1.20</ecNumber>
    </recommendedName>
    <alternativeName>
        <fullName evidence="15">Phenylalanyl-tRNA synthetase beta subunit</fullName>
        <shortName evidence="15">PheRS</shortName>
    </alternativeName>
</protein>
<feature type="domain" description="FDX-ACB" evidence="18">
    <location>
        <begin position="693"/>
        <end position="785"/>
    </location>
</feature>
<evidence type="ECO:0000256" key="9">
    <source>
        <dbReference type="ARBA" id="ARBA00022840"/>
    </source>
</evidence>
<dbReference type="InterPro" id="IPR012340">
    <property type="entry name" value="NA-bd_OB-fold"/>
</dbReference>
<dbReference type="eggNOG" id="COG0072">
    <property type="taxonomic scope" value="Bacteria"/>
</dbReference>
<evidence type="ECO:0000313" key="20">
    <source>
        <dbReference type="EMBL" id="ACR80822.1"/>
    </source>
</evidence>
<sequence>MRIPVEWLNEIIDLSDKDVQELTSALSLSGTAVEGVEYPWDYLEGAVTGKIEKVIPHPNADKLVVTEVNIGDKLLTVVTADLSVKPEEYVAVLPEGGRLWDLEIRKRNFRGVMSEGMFLSFEELRLEEKSTHILRFSEAVPLGKDVKDILKLNYPVIEVELTPNRGDCLSMIGIARELRAIYKRPLKIPEINEVKGTDKPVEIRIEDEGCQRYTALVMKNVRVKESPLWLKRRLIAAGLRPLNNVVDITNYVLLETGHPVHAFDLAKIPNKKIVVRNASQGEKMTLLDGKVIELLDTDLLITDGETPLALAGIMGGANSGISEETTDVLLEVAVFDPVRIRKTARRLGISTDSSYRFERGIDAKDSLYVIKRLATLLQQLASAEIASGIIDVGQSSEPGTIHLRKWFVDKVLGTVVPIKDVEEILLSLGFSLKESGDGWNVTPPSHRHDIDQEIDLVEEIGRIYGYDKIESELPRITPGGCSQSSEVKTIKRVKNIMTSLGYDEVITYSFINPDSITSLDKNLKYTLLKNPLSIEMSALRPSLLFGLLEVASYNYRRQNRDLKIFEVGKIFSVDPKKPESLSLGFLAMGKENKEDYTDKRMVSFYTFKGVVEDVLESYGVSVTFKEPEESWLEKRASADIYIGEKKIGFFGVFDSSLADRLYEIKNAEVFIAELDLESLLEKETKRCINVNMSPFPRVFRDLSILISPEITYEKIKETIQKAGSKYLTDIRVTDIYRGKGIPKGFRSITISLTFESFTETLKEDEINSAINNIISSLEEIGVKLRG</sequence>
<dbReference type="GO" id="GO:0009328">
    <property type="term" value="C:phenylalanine-tRNA ligase complex"/>
    <property type="evidence" value="ECO:0007669"/>
    <property type="project" value="TreeGrafter"/>
</dbReference>
<feature type="binding site" evidence="15">
    <location>
        <position position="455"/>
    </location>
    <ligand>
        <name>Mg(2+)</name>
        <dbReference type="ChEBI" id="CHEBI:18420"/>
        <note>shared with alpha subunit</note>
    </ligand>
</feature>
<dbReference type="GO" id="GO:0000049">
    <property type="term" value="F:tRNA binding"/>
    <property type="evidence" value="ECO:0007669"/>
    <property type="project" value="UniProtKB-UniRule"/>
</dbReference>
<dbReference type="HAMAP" id="MF_00283">
    <property type="entry name" value="Phe_tRNA_synth_beta1"/>
    <property type="match status" value="1"/>
</dbReference>
<feature type="domain" description="TRNA-binding" evidence="17">
    <location>
        <begin position="40"/>
        <end position="147"/>
    </location>
</feature>
<feature type="domain" description="B5" evidence="19">
    <location>
        <begin position="396"/>
        <end position="471"/>
    </location>
</feature>
<dbReference type="RefSeq" id="WP_015869463.1">
    <property type="nucleotide sequence ID" value="NC_012785.1"/>
</dbReference>
<dbReference type="FunFam" id="3.30.56.10:FF:000002">
    <property type="entry name" value="Phenylalanine--tRNA ligase beta subunit"/>
    <property type="match status" value="1"/>
</dbReference>
<dbReference type="Gene3D" id="3.50.40.10">
    <property type="entry name" value="Phenylalanyl-trna Synthetase, Chain B, domain 3"/>
    <property type="match status" value="1"/>
</dbReference>
<evidence type="ECO:0000256" key="11">
    <source>
        <dbReference type="ARBA" id="ARBA00022884"/>
    </source>
</evidence>
<dbReference type="Gene3D" id="2.40.50.140">
    <property type="entry name" value="Nucleic acid-binding proteins"/>
    <property type="match status" value="1"/>
</dbReference>
<evidence type="ECO:0000256" key="4">
    <source>
        <dbReference type="ARBA" id="ARBA00022490"/>
    </source>
</evidence>
<dbReference type="SUPFAM" id="SSF46955">
    <property type="entry name" value="Putative DNA-binding domain"/>
    <property type="match status" value="1"/>
</dbReference>
<dbReference type="InterPro" id="IPR041616">
    <property type="entry name" value="PheRS_beta_core"/>
</dbReference>
<keyword evidence="9 15" id="KW-0067">ATP-binding</keyword>
<dbReference type="Pfam" id="PF03484">
    <property type="entry name" value="B5"/>
    <property type="match status" value="1"/>
</dbReference>
<evidence type="ECO:0000256" key="16">
    <source>
        <dbReference type="PROSITE-ProRule" id="PRU00209"/>
    </source>
</evidence>
<dbReference type="PROSITE" id="PS51483">
    <property type="entry name" value="B5"/>
    <property type="match status" value="1"/>
</dbReference>
<dbReference type="InterPro" id="IPR005146">
    <property type="entry name" value="B3/B4_tRNA-bd"/>
</dbReference>
<dbReference type="OrthoDB" id="9805455at2"/>
<dbReference type="SMART" id="SM00874">
    <property type="entry name" value="B5"/>
    <property type="match status" value="1"/>
</dbReference>
<dbReference type="Proteomes" id="UP000002382">
    <property type="component" value="Chromosome"/>
</dbReference>
<evidence type="ECO:0000259" key="17">
    <source>
        <dbReference type="PROSITE" id="PS50886"/>
    </source>
</evidence>
<keyword evidence="4 15" id="KW-0963">Cytoplasm</keyword>
<comment type="cofactor">
    <cofactor evidence="15">
        <name>Mg(2+)</name>
        <dbReference type="ChEBI" id="CHEBI:18420"/>
    </cofactor>
    <text evidence="15">Binds 2 magnesium ions per tetramer.</text>
</comment>
<keyword evidence="21" id="KW-1185">Reference proteome</keyword>
<dbReference type="Gene3D" id="3.30.56.10">
    <property type="match status" value="2"/>
</dbReference>
<dbReference type="EMBL" id="CP001634">
    <property type="protein sequence ID" value="ACR80822.1"/>
    <property type="molecule type" value="Genomic_DNA"/>
</dbReference>
<dbReference type="PANTHER" id="PTHR10947">
    <property type="entry name" value="PHENYLALANYL-TRNA SYNTHETASE BETA CHAIN AND LEUCINE-RICH REPEAT-CONTAINING PROTEIN 47"/>
    <property type="match status" value="1"/>
</dbReference>
<dbReference type="SMART" id="SM00873">
    <property type="entry name" value="B3_4"/>
    <property type="match status" value="1"/>
</dbReference>
<dbReference type="eggNOG" id="COG0073">
    <property type="taxonomic scope" value="Bacteria"/>
</dbReference>
<dbReference type="SUPFAM" id="SSF55681">
    <property type="entry name" value="Class II aaRS and biotin synthetases"/>
    <property type="match status" value="1"/>
</dbReference>
<dbReference type="Pfam" id="PF03147">
    <property type="entry name" value="FDX-ACB"/>
    <property type="match status" value="1"/>
</dbReference>
<keyword evidence="6 15" id="KW-0436">Ligase</keyword>
<proteinExistence type="inferred from homology"/>
<feature type="binding site" evidence="15">
    <location>
        <position position="449"/>
    </location>
    <ligand>
        <name>Mg(2+)</name>
        <dbReference type="ChEBI" id="CHEBI:18420"/>
        <note>shared with alpha subunit</note>
    </ligand>
</feature>
<dbReference type="STRING" id="521045.Kole_2145"/>
<evidence type="ECO:0000256" key="3">
    <source>
        <dbReference type="ARBA" id="ARBA00011209"/>
    </source>
</evidence>
<keyword evidence="8 15" id="KW-0547">Nucleotide-binding</keyword>
<evidence type="ECO:0000259" key="19">
    <source>
        <dbReference type="PROSITE" id="PS51483"/>
    </source>
</evidence>
<dbReference type="CDD" id="cd00769">
    <property type="entry name" value="PheRS_beta_core"/>
    <property type="match status" value="1"/>
</dbReference>
<dbReference type="GO" id="GO:0000287">
    <property type="term" value="F:magnesium ion binding"/>
    <property type="evidence" value="ECO:0007669"/>
    <property type="project" value="UniProtKB-UniRule"/>
</dbReference>
<dbReference type="GO" id="GO:0005524">
    <property type="term" value="F:ATP binding"/>
    <property type="evidence" value="ECO:0007669"/>
    <property type="project" value="UniProtKB-UniRule"/>
</dbReference>
<evidence type="ECO:0000259" key="18">
    <source>
        <dbReference type="PROSITE" id="PS51447"/>
    </source>
</evidence>
<dbReference type="FunFam" id="3.50.40.10:FF:000001">
    <property type="entry name" value="Phenylalanine--tRNA ligase beta subunit"/>
    <property type="match status" value="1"/>
</dbReference>
<evidence type="ECO:0000256" key="1">
    <source>
        <dbReference type="ARBA" id="ARBA00004496"/>
    </source>
</evidence>
<keyword evidence="11 16" id="KW-0694">RNA-binding</keyword>
<organism evidence="20 21">
    <name type="scientific">Kosmotoga olearia (strain ATCC BAA-1733 / DSM 21960 / TBF 19.5.1)</name>
    <dbReference type="NCBI Taxonomy" id="521045"/>
    <lineage>
        <taxon>Bacteria</taxon>
        <taxon>Thermotogati</taxon>
        <taxon>Thermotogota</taxon>
        <taxon>Thermotogae</taxon>
        <taxon>Kosmotogales</taxon>
        <taxon>Kosmotogaceae</taxon>
        <taxon>Kosmotoga</taxon>
    </lineage>
</organism>
<evidence type="ECO:0000256" key="5">
    <source>
        <dbReference type="ARBA" id="ARBA00022555"/>
    </source>
</evidence>
<keyword evidence="5 16" id="KW-0820">tRNA-binding</keyword>
<evidence type="ECO:0000256" key="12">
    <source>
        <dbReference type="ARBA" id="ARBA00022917"/>
    </source>
</evidence>
<dbReference type="InterPro" id="IPR009061">
    <property type="entry name" value="DNA-bd_dom_put_sf"/>
</dbReference>
<feature type="binding site" evidence="15">
    <location>
        <position position="458"/>
    </location>
    <ligand>
        <name>Mg(2+)</name>
        <dbReference type="ChEBI" id="CHEBI:18420"/>
        <note>shared with alpha subunit</note>
    </ligand>
</feature>
<evidence type="ECO:0000256" key="6">
    <source>
        <dbReference type="ARBA" id="ARBA00022598"/>
    </source>
</evidence>
<dbReference type="SUPFAM" id="SSF56037">
    <property type="entry name" value="PheT/TilS domain"/>
    <property type="match status" value="1"/>
</dbReference>
<comment type="subunit">
    <text evidence="3 15">Tetramer of two alpha and two beta subunits.</text>
</comment>
<dbReference type="InterPro" id="IPR033714">
    <property type="entry name" value="tRNA_bind_bactPheRS"/>
</dbReference>
<dbReference type="InterPro" id="IPR002547">
    <property type="entry name" value="tRNA-bd_dom"/>
</dbReference>
<keyword evidence="7 15" id="KW-0479">Metal-binding</keyword>
<dbReference type="InterPro" id="IPR045864">
    <property type="entry name" value="aa-tRNA-synth_II/BPL/LPL"/>
</dbReference>
<evidence type="ECO:0000256" key="10">
    <source>
        <dbReference type="ARBA" id="ARBA00022842"/>
    </source>
</evidence>
<dbReference type="Gene3D" id="3.30.930.10">
    <property type="entry name" value="Bira Bifunctional Protein, Domain 2"/>
    <property type="match status" value="1"/>
</dbReference>
<dbReference type="EC" id="6.1.1.20" evidence="15"/>
<dbReference type="SMART" id="SM00896">
    <property type="entry name" value="FDX-ACB"/>
    <property type="match status" value="1"/>
</dbReference>
<comment type="similarity">
    <text evidence="2 15">Belongs to the phenylalanyl-tRNA synthetase beta subunit family. Type 1 subfamily.</text>
</comment>
<dbReference type="CDD" id="cd02796">
    <property type="entry name" value="tRNA_bind_bactPheRS"/>
    <property type="match status" value="1"/>
</dbReference>
<dbReference type="SUPFAM" id="SSF50249">
    <property type="entry name" value="Nucleic acid-binding proteins"/>
    <property type="match status" value="1"/>
</dbReference>
<evidence type="ECO:0000256" key="7">
    <source>
        <dbReference type="ARBA" id="ARBA00022723"/>
    </source>
</evidence>
<dbReference type="Gene3D" id="3.30.70.380">
    <property type="entry name" value="Ferrodoxin-fold anticodon-binding domain"/>
    <property type="match status" value="1"/>
</dbReference>
<reference evidence="20 21" key="1">
    <citation type="submission" date="2009-06" db="EMBL/GenBank/DDBJ databases">
        <title>Complete sequence of Thermotogales bacterium TBF 19.5.1.</title>
        <authorList>
            <consortium name="US DOE Joint Genome Institute"/>
            <person name="Lucas S."/>
            <person name="Copeland A."/>
            <person name="Lapidus A."/>
            <person name="Glavina del Rio T."/>
            <person name="Tice H."/>
            <person name="Bruce D."/>
            <person name="Goodwin L."/>
            <person name="Pitluck S."/>
            <person name="Chertkov O."/>
            <person name="Brettin T."/>
            <person name="Detter J.C."/>
            <person name="Han C."/>
            <person name="Schmutz J."/>
            <person name="Larimer F."/>
            <person name="Land M."/>
            <person name="Hauser L."/>
            <person name="Kyrpides N."/>
            <person name="Ovchinnikova G."/>
            <person name="Noll K."/>
        </authorList>
    </citation>
    <scope>NUCLEOTIDE SEQUENCE [LARGE SCALE GENOMIC DNA]</scope>
    <source>
        <strain evidence="21">ATCC BAA-1733 / DSM 21960 / TBF 19.5.1</strain>
    </source>
</reference>
<dbReference type="InterPro" id="IPR020825">
    <property type="entry name" value="Phe-tRNA_synthase-like_B3/B4"/>
</dbReference>